<protein>
    <submittedName>
        <fullName evidence="2">Uncharacterized protein</fullName>
    </submittedName>
</protein>
<feature type="transmembrane region" description="Helical" evidence="1">
    <location>
        <begin position="89"/>
        <end position="107"/>
    </location>
</feature>
<keyword evidence="1" id="KW-0812">Transmembrane</keyword>
<feature type="transmembrane region" description="Helical" evidence="1">
    <location>
        <begin position="114"/>
        <end position="136"/>
    </location>
</feature>
<gene>
    <name evidence="2" type="ORF">HGMM_F14G08C19</name>
</gene>
<dbReference type="EMBL" id="AP011686">
    <property type="protein sequence ID" value="BAL54369.1"/>
    <property type="molecule type" value="Genomic_DNA"/>
</dbReference>
<organism evidence="2">
    <name type="scientific">uncultured Chloroflexota bacterium</name>
    <dbReference type="NCBI Taxonomy" id="166587"/>
    <lineage>
        <taxon>Bacteria</taxon>
        <taxon>Bacillati</taxon>
        <taxon>Chloroflexota</taxon>
        <taxon>environmental samples</taxon>
    </lineage>
</organism>
<feature type="transmembrane region" description="Helical" evidence="1">
    <location>
        <begin position="61"/>
        <end position="83"/>
    </location>
</feature>
<keyword evidence="1" id="KW-0472">Membrane</keyword>
<accession>H5SDY3</accession>
<reference evidence="2" key="1">
    <citation type="journal article" date="2005" name="Environ. Microbiol.">
        <title>Genetic and functional properties of uncultivated thermophilic crenarchaeotes from a subsurface gold mine as revealed by analysis of genome fragments.</title>
        <authorList>
            <person name="Nunoura T."/>
            <person name="Hirayama H."/>
            <person name="Takami H."/>
            <person name="Oida H."/>
            <person name="Nishi S."/>
            <person name="Shimamura S."/>
            <person name="Suzuki Y."/>
            <person name="Inagaki F."/>
            <person name="Takai K."/>
            <person name="Nealson K.H."/>
            <person name="Horikoshi K."/>
        </authorList>
    </citation>
    <scope>NUCLEOTIDE SEQUENCE</scope>
</reference>
<name>H5SDY3_9CHLR</name>
<dbReference type="AlphaFoldDB" id="H5SDY3"/>
<evidence type="ECO:0000313" key="2">
    <source>
        <dbReference type="EMBL" id="BAL54369.1"/>
    </source>
</evidence>
<evidence type="ECO:0000256" key="1">
    <source>
        <dbReference type="SAM" id="Phobius"/>
    </source>
</evidence>
<reference evidence="2" key="2">
    <citation type="journal article" date="2012" name="PLoS ONE">
        <title>A Deeply Branching Thermophilic Bacterium with an Ancient Acetyl-CoA Pathway Dominates a Subsurface Ecosystem.</title>
        <authorList>
            <person name="Takami H."/>
            <person name="Noguchi H."/>
            <person name="Takaki Y."/>
            <person name="Uchiyama I."/>
            <person name="Toyoda A."/>
            <person name="Nishi S."/>
            <person name="Chee G.-J."/>
            <person name="Arai W."/>
            <person name="Nunoura T."/>
            <person name="Itoh T."/>
            <person name="Hattori M."/>
            <person name="Takai K."/>
        </authorList>
    </citation>
    <scope>NUCLEOTIDE SEQUENCE</scope>
</reference>
<proteinExistence type="predicted"/>
<sequence>MALLRLVAGWMAALSIAFALFSASLGEEQDFPSGPDAPLFYLQALVLVTGLGIGATRPFSLLNIPAPLVVGSILLSGTGLLLFNLNSGVFPYLLGILLFVNGFEVLYSSLEASTFLLFLFIALNLLAGLAIAYLLIPPRSEGEE</sequence>
<feature type="transmembrane region" description="Helical" evidence="1">
    <location>
        <begin position="36"/>
        <end position="54"/>
    </location>
</feature>
<keyword evidence="1" id="KW-1133">Transmembrane helix</keyword>